<protein>
    <recommendedName>
        <fullName evidence="7">Acetohydroxy-acid isomeroreductase</fullName>
    </recommendedName>
    <alternativeName>
        <fullName evidence="9">Ketol-acid reductoisomerase type 1</fullName>
    </alternativeName>
    <alternativeName>
        <fullName evidence="8">Ketol-acid reductoisomerase type I</fullName>
    </alternativeName>
</protein>
<dbReference type="Pfam" id="PF01450">
    <property type="entry name" value="KARI_C"/>
    <property type="match status" value="1"/>
</dbReference>
<evidence type="ECO:0000313" key="12">
    <source>
        <dbReference type="EMBL" id="AKV65258.1"/>
    </source>
</evidence>
<evidence type="ECO:0000256" key="3">
    <source>
        <dbReference type="ARBA" id="ARBA00004885"/>
    </source>
</evidence>
<sequence>MAYAKGIGGTRAGVLETTFREETETDLFGEQAVLCGGLSALIKAGFETLVEAGYQPELAYFECLHEVKLIVDLIVEAVWPKAR</sequence>
<keyword evidence="5 10" id="KW-0028">Amino-acid biosynthesis</keyword>
<evidence type="ECO:0000259" key="11">
    <source>
        <dbReference type="PROSITE" id="PS51851"/>
    </source>
</evidence>
<feature type="domain" description="KARI C-terminal knotted" evidence="11">
    <location>
        <begin position="18"/>
        <end position="83"/>
    </location>
</feature>
<evidence type="ECO:0000256" key="6">
    <source>
        <dbReference type="ARBA" id="ARBA00023304"/>
    </source>
</evidence>
<dbReference type="GO" id="GO:0005829">
    <property type="term" value="C:cytosol"/>
    <property type="evidence" value="ECO:0007669"/>
    <property type="project" value="TreeGrafter"/>
</dbReference>
<feature type="binding site" evidence="10">
    <location>
        <position position="30"/>
    </location>
    <ligand>
        <name>Mg(2+)</name>
        <dbReference type="ChEBI" id="CHEBI:18420"/>
        <label>1</label>
    </ligand>
</feature>
<evidence type="ECO:0000256" key="2">
    <source>
        <dbReference type="ARBA" id="ARBA00004864"/>
    </source>
</evidence>
<dbReference type="PROSITE" id="PS51851">
    <property type="entry name" value="KARI_C"/>
    <property type="match status" value="1"/>
</dbReference>
<keyword evidence="13" id="KW-1185">Reference proteome</keyword>
<comment type="pathway">
    <text evidence="2">Amino-acid biosynthesis; L-valine biosynthesis; L-valine from pyruvate: step 2/4.</text>
</comment>
<dbReference type="Gene3D" id="1.10.1040.10">
    <property type="entry name" value="N-(1-d-carboxylethyl)-l-norvaline Dehydrogenase, domain 2"/>
    <property type="match status" value="1"/>
</dbReference>
<gene>
    <name evidence="12" type="ORF">VL20_8</name>
</gene>
<feature type="binding site" evidence="10">
    <location>
        <position position="62"/>
    </location>
    <ligand>
        <name>Mg(2+)</name>
        <dbReference type="ChEBI" id="CHEBI:18420"/>
        <label>2</label>
    </ligand>
</feature>
<keyword evidence="10" id="KW-0460">Magnesium</keyword>
<evidence type="ECO:0000256" key="7">
    <source>
        <dbReference type="ARBA" id="ARBA00032744"/>
    </source>
</evidence>
<dbReference type="PANTHER" id="PTHR21371:SF1">
    <property type="entry name" value="KETOL-ACID REDUCTOISOMERASE, MITOCHONDRIAL"/>
    <property type="match status" value="1"/>
</dbReference>
<dbReference type="GO" id="GO:0046872">
    <property type="term" value="F:metal ion binding"/>
    <property type="evidence" value="ECO:0007669"/>
    <property type="project" value="UniProtKB-UniRule"/>
</dbReference>
<dbReference type="UniPathway" id="UPA00049">
    <property type="reaction ID" value="UER00060"/>
</dbReference>
<feature type="binding site" evidence="10">
    <location>
        <position position="26"/>
    </location>
    <ligand>
        <name>Mg(2+)</name>
        <dbReference type="ChEBI" id="CHEBI:18420"/>
        <label>2</label>
    </ligand>
</feature>
<dbReference type="InterPro" id="IPR013328">
    <property type="entry name" value="6PGD_dom2"/>
</dbReference>
<accession>A0A0K1RU15</accession>
<dbReference type="PATRIC" id="fig|1638788.3.peg.8"/>
<dbReference type="KEGG" id="mpk:VL20_8"/>
<evidence type="ECO:0000256" key="8">
    <source>
        <dbReference type="ARBA" id="ARBA00050043"/>
    </source>
</evidence>
<dbReference type="GO" id="GO:0016853">
    <property type="term" value="F:isomerase activity"/>
    <property type="evidence" value="ECO:0007669"/>
    <property type="project" value="UniProtKB-KW"/>
</dbReference>
<evidence type="ECO:0000256" key="9">
    <source>
        <dbReference type="ARBA" id="ARBA00050044"/>
    </source>
</evidence>
<dbReference type="GO" id="GO:0009099">
    <property type="term" value="P:L-valine biosynthetic process"/>
    <property type="evidence" value="ECO:0007669"/>
    <property type="project" value="UniProtKB-UniRule"/>
</dbReference>
<reference evidence="12 13" key="1">
    <citation type="journal article" date="2016" name="Stand. Genomic Sci.">
        <title>Complete genome sequence and genomic characterization of Microcystis panniformis FACHB 1757 by third-generation sequencing.</title>
        <authorList>
            <person name="Zhang J.Y."/>
            <person name="Guan R."/>
            <person name="Zhang H.J."/>
            <person name="Li H."/>
            <person name="Xiao P."/>
            <person name="Yu G.L."/>
            <person name="Du L."/>
            <person name="Cao D.M."/>
            <person name="Zhu B.C."/>
            <person name="Li R.H."/>
            <person name="Lu Z.H."/>
        </authorList>
    </citation>
    <scope>NUCLEOTIDE SEQUENCE [LARGE SCALE GENOMIC DNA]</scope>
    <source>
        <strain evidence="12 13">FACHB-1757</strain>
    </source>
</reference>
<dbReference type="UniPathway" id="UPA00047">
    <property type="reaction ID" value="UER00056"/>
</dbReference>
<feature type="binding site" evidence="10">
    <location>
        <position position="26"/>
    </location>
    <ligand>
        <name>Mg(2+)</name>
        <dbReference type="ChEBI" id="CHEBI:18420"/>
        <label>1</label>
    </ligand>
</feature>
<comment type="caution">
    <text evidence="10">Lacks conserved residue(s) required for the propagation of feature annotation.</text>
</comment>
<keyword evidence="6 10" id="KW-0100">Branched-chain amino acid biosynthesis</keyword>
<dbReference type="InterPro" id="IPR008927">
    <property type="entry name" value="6-PGluconate_DH-like_C_sf"/>
</dbReference>
<comment type="pathway">
    <text evidence="3">Amino-acid biosynthesis; L-isoleucine biosynthesis; L-isoleucine from 2-oxobutanoate: step 2/4.</text>
</comment>
<comment type="similarity">
    <text evidence="4 10">Belongs to the ketol-acid reductoisomerase family.</text>
</comment>
<dbReference type="PANTHER" id="PTHR21371">
    <property type="entry name" value="KETOL-ACID REDUCTOISOMERASE, MITOCHONDRIAL"/>
    <property type="match status" value="1"/>
</dbReference>
<dbReference type="GO" id="GO:0009097">
    <property type="term" value="P:isoleucine biosynthetic process"/>
    <property type="evidence" value="ECO:0007669"/>
    <property type="project" value="UniProtKB-UniRule"/>
</dbReference>
<evidence type="ECO:0000256" key="4">
    <source>
        <dbReference type="ARBA" id="ARBA00010318"/>
    </source>
</evidence>
<dbReference type="InterPro" id="IPR013023">
    <property type="entry name" value="KARI"/>
</dbReference>
<keyword evidence="10" id="KW-0560">Oxidoreductase</keyword>
<evidence type="ECO:0000256" key="10">
    <source>
        <dbReference type="PROSITE-ProRule" id="PRU01198"/>
    </source>
</evidence>
<dbReference type="AlphaFoldDB" id="A0A0K1RU15"/>
<evidence type="ECO:0000256" key="1">
    <source>
        <dbReference type="ARBA" id="ARBA00001946"/>
    </source>
</evidence>
<dbReference type="EMBL" id="CP011339">
    <property type="protein sequence ID" value="AKV65258.1"/>
    <property type="molecule type" value="Genomic_DNA"/>
</dbReference>
<keyword evidence="10" id="KW-0479">Metal-binding</keyword>
<evidence type="ECO:0000256" key="5">
    <source>
        <dbReference type="ARBA" id="ARBA00022605"/>
    </source>
</evidence>
<feature type="binding site" evidence="10">
    <location>
        <position position="66"/>
    </location>
    <ligand>
        <name>Mg(2+)</name>
        <dbReference type="ChEBI" id="CHEBI:18420"/>
        <label>2</label>
    </ligand>
</feature>
<name>A0A0K1RU15_9CHRO</name>
<keyword evidence="12" id="KW-0413">Isomerase</keyword>
<organism evidence="12 13">
    <name type="scientific">Microcystis panniformis FACHB-1757</name>
    <dbReference type="NCBI Taxonomy" id="1638788"/>
    <lineage>
        <taxon>Bacteria</taxon>
        <taxon>Bacillati</taxon>
        <taxon>Cyanobacteriota</taxon>
        <taxon>Cyanophyceae</taxon>
        <taxon>Oscillatoriophycideae</taxon>
        <taxon>Chroococcales</taxon>
        <taxon>Microcystaceae</taxon>
        <taxon>Microcystis</taxon>
    </lineage>
</organism>
<comment type="cofactor">
    <cofactor evidence="1">
        <name>Mg(2+)</name>
        <dbReference type="ChEBI" id="CHEBI:18420"/>
    </cofactor>
</comment>
<dbReference type="GO" id="GO:0004455">
    <property type="term" value="F:ketol-acid reductoisomerase activity"/>
    <property type="evidence" value="ECO:0007669"/>
    <property type="project" value="UniProtKB-UniRule"/>
</dbReference>
<dbReference type="Proteomes" id="UP000068167">
    <property type="component" value="Chromosome"/>
</dbReference>
<dbReference type="InterPro" id="IPR000506">
    <property type="entry name" value="KARI_C"/>
</dbReference>
<proteinExistence type="inferred from homology"/>
<evidence type="ECO:0000313" key="13">
    <source>
        <dbReference type="Proteomes" id="UP000068167"/>
    </source>
</evidence>
<dbReference type="SUPFAM" id="SSF48179">
    <property type="entry name" value="6-phosphogluconate dehydrogenase C-terminal domain-like"/>
    <property type="match status" value="1"/>
</dbReference>